<dbReference type="InterPro" id="IPR027417">
    <property type="entry name" value="P-loop_NTPase"/>
</dbReference>
<dbReference type="Proteomes" id="UP000558488">
    <property type="component" value="Unassembled WGS sequence"/>
</dbReference>
<proteinExistence type="inferred from homology"/>
<evidence type="ECO:0000256" key="6">
    <source>
        <dbReference type="ARBA" id="ARBA00023004"/>
    </source>
</evidence>
<keyword evidence="2 8" id="KW-0963">Cytoplasm</keyword>
<dbReference type="InterPro" id="IPR000808">
    <property type="entry name" value="Mrp-like_CS"/>
</dbReference>
<evidence type="ECO:0000256" key="7">
    <source>
        <dbReference type="ARBA" id="ARBA00023014"/>
    </source>
</evidence>
<keyword evidence="7 8" id="KW-0411">Iron-sulfur</keyword>
<feature type="region of interest" description="Disordered" evidence="9">
    <location>
        <begin position="289"/>
        <end position="313"/>
    </location>
</feature>
<evidence type="ECO:0000256" key="2">
    <source>
        <dbReference type="ARBA" id="ARBA00022490"/>
    </source>
</evidence>
<evidence type="ECO:0000313" key="11">
    <source>
        <dbReference type="Proteomes" id="UP000558488"/>
    </source>
</evidence>
<sequence>MEETPHNCPGTGSAQAGRGAACQGCPNQRLCASGAGETPDPAIEEIKEKMKTVKHKILVLSGKGGVGKSTFSAHLAHALAEDENTQVHQSGSGWSPVFLEDNLGVMSVGFLLSSPDDAVIWRGPKKNGMIKQFLRDVDWGEVDYLIVDTPPGTSDEHLSVVQYLAAARIDGAVIITTPQEVSLQDVRKEISFCHKVKLPIIGVVENMSGFVCPKCKKESQIFPPTTGGAEAMCQDLKIPLLGKVPLDPHIGKSCDEGRSFLIDAPNSPATLAYRSIIQRIQEYCSLQQPKEERTSLAPETQGDMDASSTASVS</sequence>
<dbReference type="AlphaFoldDB" id="A0A7J7YXK0"/>
<dbReference type="GO" id="GO:0016226">
    <property type="term" value="P:iron-sulfur cluster assembly"/>
    <property type="evidence" value="ECO:0007669"/>
    <property type="project" value="UniProtKB-UniRule"/>
</dbReference>
<feature type="binding site" evidence="8">
    <location>
        <position position="212"/>
    </location>
    <ligand>
        <name>[4Fe-4S] cluster</name>
        <dbReference type="ChEBI" id="CHEBI:49883"/>
        <label>2</label>
        <note>ligand shared with heterodimeric partner</note>
    </ligand>
</feature>
<dbReference type="PANTHER" id="PTHR23264">
    <property type="entry name" value="NUCLEOTIDE-BINDING PROTEIN NBP35 YEAST -RELATED"/>
    <property type="match status" value="1"/>
</dbReference>
<gene>
    <name evidence="8" type="primary">NUBP1</name>
    <name evidence="10" type="ORF">mPipKuh1_012652</name>
</gene>
<dbReference type="InterPro" id="IPR028601">
    <property type="entry name" value="NUBP1/Nbp35"/>
</dbReference>
<feature type="binding site" evidence="8">
    <location>
        <position position="31"/>
    </location>
    <ligand>
        <name>[4Fe-4S] cluster</name>
        <dbReference type="ChEBI" id="CHEBI:49883"/>
        <label>1</label>
    </ligand>
</feature>
<dbReference type="SUPFAM" id="SSF52540">
    <property type="entry name" value="P-loop containing nucleoside triphosphate hydrolases"/>
    <property type="match status" value="1"/>
</dbReference>
<dbReference type="GO" id="GO:0005524">
    <property type="term" value="F:ATP binding"/>
    <property type="evidence" value="ECO:0007669"/>
    <property type="project" value="UniProtKB-KW"/>
</dbReference>
<protein>
    <recommendedName>
        <fullName evidence="8">Cytosolic Fe-S cluster assembly factor NUBP1</fullName>
    </recommendedName>
    <alternativeName>
        <fullName evidence="8">Nucleotide-binding protein 1</fullName>
        <shortName evidence="8">NBP 1</shortName>
    </alternativeName>
</protein>
<comment type="similarity">
    <text evidence="8">Belongs to the Mrp/NBP35 ATP-binding proteins family. NUBP1/NBP35 subfamily.</text>
</comment>
<dbReference type="InterPro" id="IPR019591">
    <property type="entry name" value="Mrp/NBP35_ATP-bd"/>
</dbReference>
<feature type="binding site" evidence="8">
    <location>
        <position position="215"/>
    </location>
    <ligand>
        <name>[4Fe-4S] cluster</name>
        <dbReference type="ChEBI" id="CHEBI:49883"/>
        <label>2</label>
        <note>ligand shared with heterodimeric partner</note>
    </ligand>
</feature>
<evidence type="ECO:0000256" key="3">
    <source>
        <dbReference type="ARBA" id="ARBA00022723"/>
    </source>
</evidence>
<evidence type="ECO:0000256" key="8">
    <source>
        <dbReference type="HAMAP-Rule" id="MF_03038"/>
    </source>
</evidence>
<feature type="binding site" evidence="8">
    <location>
        <begin position="62"/>
        <end position="69"/>
    </location>
    <ligand>
        <name>ATP</name>
        <dbReference type="ChEBI" id="CHEBI:30616"/>
    </ligand>
</feature>
<dbReference type="HAMAP" id="MF_03038">
    <property type="entry name" value="NUBP1"/>
    <property type="match status" value="1"/>
</dbReference>
<accession>A0A7J7YXK0</accession>
<name>A0A7J7YXK0_PIPKU</name>
<dbReference type="HAMAP" id="MF_02040">
    <property type="entry name" value="Mrp_NBP35"/>
    <property type="match status" value="1"/>
</dbReference>
<feature type="binding site" evidence="8">
    <location>
        <position position="22"/>
    </location>
    <ligand>
        <name>[4Fe-4S] cluster</name>
        <dbReference type="ChEBI" id="CHEBI:49883"/>
        <label>1</label>
    </ligand>
</feature>
<feature type="binding site" evidence="8">
    <location>
        <position position="8"/>
    </location>
    <ligand>
        <name>[4Fe-4S] cluster</name>
        <dbReference type="ChEBI" id="CHEBI:49883"/>
        <label>1</label>
    </ligand>
</feature>
<dbReference type="InterPro" id="IPR033756">
    <property type="entry name" value="YlxH/NBP35"/>
</dbReference>
<dbReference type="GO" id="GO:0005829">
    <property type="term" value="C:cytosol"/>
    <property type="evidence" value="ECO:0007669"/>
    <property type="project" value="TreeGrafter"/>
</dbReference>
<keyword evidence="5 8" id="KW-0067">ATP-binding</keyword>
<keyword evidence="4 8" id="KW-0547">Nucleotide-binding</keyword>
<evidence type="ECO:0000256" key="1">
    <source>
        <dbReference type="ARBA" id="ARBA00022485"/>
    </source>
</evidence>
<dbReference type="PROSITE" id="PS01215">
    <property type="entry name" value="MRP"/>
    <property type="match status" value="1"/>
</dbReference>
<keyword evidence="11" id="KW-1185">Reference proteome</keyword>
<comment type="subunit">
    <text evidence="8">Heterotetramer of 2 NUBP1 and 2 NUBP2 chains. Interacts with KIFC1.</text>
</comment>
<comment type="cofactor">
    <cofactor evidence="8">
        <name>[4Fe-4S] cluster</name>
        <dbReference type="ChEBI" id="CHEBI:49883"/>
    </cofactor>
    <text evidence="8">Binds 4 [4Fe-4S] clusters per heterotetramer. Contains two stable clusters in the N-termini of NUBP1 and two labile, bridging clusters between subunits of the NUBP1-NUBP2 heterotetramer.</text>
</comment>
<dbReference type="Pfam" id="PF10609">
    <property type="entry name" value="ParA"/>
    <property type="match status" value="2"/>
</dbReference>
<evidence type="ECO:0000256" key="5">
    <source>
        <dbReference type="ARBA" id="ARBA00022840"/>
    </source>
</evidence>
<keyword evidence="1 8" id="KW-0004">4Fe-4S</keyword>
<dbReference type="Gene3D" id="3.40.50.300">
    <property type="entry name" value="P-loop containing nucleotide triphosphate hydrolases"/>
    <property type="match status" value="1"/>
</dbReference>
<keyword evidence="3 8" id="KW-0479">Metal-binding</keyword>
<evidence type="ECO:0000256" key="9">
    <source>
        <dbReference type="SAM" id="MobiDB-lite"/>
    </source>
</evidence>
<evidence type="ECO:0000313" key="10">
    <source>
        <dbReference type="EMBL" id="KAF6366763.1"/>
    </source>
</evidence>
<comment type="caution">
    <text evidence="10">The sequence shown here is derived from an EMBL/GenBank/DDBJ whole genome shotgun (WGS) entry which is preliminary data.</text>
</comment>
<comment type="subcellular location">
    <subcellularLocation>
        <location evidence="8">Cytoplasm</location>
    </subcellularLocation>
</comment>
<dbReference type="GO" id="GO:0140663">
    <property type="term" value="F:ATP-dependent FeS chaperone activity"/>
    <property type="evidence" value="ECO:0007669"/>
    <property type="project" value="InterPro"/>
</dbReference>
<dbReference type="PANTHER" id="PTHR23264:SF35">
    <property type="entry name" value="CYTOSOLIC FE-S CLUSTER ASSEMBLY FACTOR NUBP1"/>
    <property type="match status" value="1"/>
</dbReference>
<feature type="binding site" evidence="8">
    <location>
        <position position="25"/>
    </location>
    <ligand>
        <name>[4Fe-4S] cluster</name>
        <dbReference type="ChEBI" id="CHEBI:49883"/>
        <label>1</label>
    </ligand>
</feature>
<reference evidence="10 11" key="1">
    <citation type="journal article" date="2020" name="Nature">
        <title>Six reference-quality genomes reveal evolution of bat adaptations.</title>
        <authorList>
            <person name="Jebb D."/>
            <person name="Huang Z."/>
            <person name="Pippel M."/>
            <person name="Hughes G.M."/>
            <person name="Lavrichenko K."/>
            <person name="Devanna P."/>
            <person name="Winkler S."/>
            <person name="Jermiin L.S."/>
            <person name="Skirmuntt E.C."/>
            <person name="Katzourakis A."/>
            <person name="Burkitt-Gray L."/>
            <person name="Ray D.A."/>
            <person name="Sullivan K.A.M."/>
            <person name="Roscito J.G."/>
            <person name="Kirilenko B.M."/>
            <person name="Davalos L.M."/>
            <person name="Corthals A.P."/>
            <person name="Power M.L."/>
            <person name="Jones G."/>
            <person name="Ransome R.D."/>
            <person name="Dechmann D.K.N."/>
            <person name="Locatelli A.G."/>
            <person name="Puechmaille S.J."/>
            <person name="Fedrigo O."/>
            <person name="Jarvis E.D."/>
            <person name="Hiller M."/>
            <person name="Vernes S.C."/>
            <person name="Myers E.W."/>
            <person name="Teeling E.C."/>
        </authorList>
    </citation>
    <scope>NUCLEOTIDE SEQUENCE [LARGE SCALE GENOMIC DNA]</scope>
    <source>
        <strain evidence="10">MPipKuh1</strain>
        <tissue evidence="10">Flight muscle</tissue>
    </source>
</reference>
<dbReference type="EMBL" id="JACAGB010000004">
    <property type="protein sequence ID" value="KAF6366763.1"/>
    <property type="molecule type" value="Genomic_DNA"/>
</dbReference>
<dbReference type="CDD" id="cd02037">
    <property type="entry name" value="Mrp_NBP35"/>
    <property type="match status" value="1"/>
</dbReference>
<organism evidence="10 11">
    <name type="scientific">Pipistrellus kuhlii</name>
    <name type="common">Kuhl's pipistrelle</name>
    <dbReference type="NCBI Taxonomy" id="59472"/>
    <lineage>
        <taxon>Eukaryota</taxon>
        <taxon>Metazoa</taxon>
        <taxon>Chordata</taxon>
        <taxon>Craniata</taxon>
        <taxon>Vertebrata</taxon>
        <taxon>Euteleostomi</taxon>
        <taxon>Mammalia</taxon>
        <taxon>Eutheria</taxon>
        <taxon>Laurasiatheria</taxon>
        <taxon>Chiroptera</taxon>
        <taxon>Yangochiroptera</taxon>
        <taxon>Vespertilionidae</taxon>
        <taxon>Pipistrellus</taxon>
    </lineage>
</organism>
<dbReference type="FunFam" id="3.40.50.300:FF:004937">
    <property type="entry name" value="Uncharacterized protein"/>
    <property type="match status" value="1"/>
</dbReference>
<dbReference type="GO" id="GO:0046872">
    <property type="term" value="F:metal ion binding"/>
    <property type="evidence" value="ECO:0007669"/>
    <property type="project" value="UniProtKB-KW"/>
</dbReference>
<comment type="function">
    <text evidence="8">Component of the cytosolic iron-sulfur (Fe/S) protein assembly (CIA) machinery. Required for maturation of extramitochondrial Fe-S proteins. The NUBP1-NUBP2 heterotetramer forms a Fe-S scaffold complex, mediating the de novo assembly of an Fe-S cluster and its transfer to target apoproteins. Implicated in the regulation of centrosome duplication.</text>
</comment>
<evidence type="ECO:0000256" key="4">
    <source>
        <dbReference type="ARBA" id="ARBA00022741"/>
    </source>
</evidence>
<keyword evidence="6 8" id="KW-0408">Iron</keyword>
<dbReference type="GO" id="GO:0051539">
    <property type="term" value="F:4 iron, 4 sulfur cluster binding"/>
    <property type="evidence" value="ECO:0007669"/>
    <property type="project" value="UniProtKB-UniRule"/>
</dbReference>